<evidence type="ECO:0000256" key="2">
    <source>
        <dbReference type="ARBA" id="ARBA00022679"/>
    </source>
</evidence>
<evidence type="ECO:0000259" key="8">
    <source>
        <dbReference type="Pfam" id="PF01743"/>
    </source>
</evidence>
<keyword evidence="5" id="KW-0479">Metal-binding</keyword>
<dbReference type="SUPFAM" id="SSF81301">
    <property type="entry name" value="Nucleotidyltransferase"/>
    <property type="match status" value="1"/>
</dbReference>
<dbReference type="Pfam" id="PF01743">
    <property type="entry name" value="PolyA_pol"/>
    <property type="match status" value="1"/>
</dbReference>
<evidence type="ECO:0000256" key="3">
    <source>
        <dbReference type="ARBA" id="ARBA00022694"/>
    </source>
</evidence>
<dbReference type="PANTHER" id="PTHR46173">
    <property type="entry name" value="CCA TRNA NUCLEOTIDYLTRANSFERASE 1, MITOCHONDRIAL"/>
    <property type="match status" value="1"/>
</dbReference>
<dbReference type="InterPro" id="IPR002646">
    <property type="entry name" value="PolA_pol_head_dom"/>
</dbReference>
<proteinExistence type="inferred from homology"/>
<gene>
    <name evidence="9" type="ORF">AAH949_07215</name>
</gene>
<comment type="similarity">
    <text evidence="7">Belongs to the tRNA nucleotidyltransferase/poly(A) polymerase family.</text>
</comment>
<dbReference type="GO" id="GO:0008033">
    <property type="term" value="P:tRNA processing"/>
    <property type="evidence" value="ECO:0007669"/>
    <property type="project" value="UniProtKB-KW"/>
</dbReference>
<comment type="cofactor">
    <cofactor evidence="1">
        <name>Mg(2+)</name>
        <dbReference type="ChEBI" id="CHEBI:18420"/>
    </cofactor>
</comment>
<dbReference type="Gene3D" id="1.10.3090.10">
    <property type="entry name" value="cca-adding enzyme, domain 2"/>
    <property type="match status" value="1"/>
</dbReference>
<keyword evidence="2 7" id="KW-0808">Transferase</keyword>
<dbReference type="EMBL" id="CP155620">
    <property type="protein sequence ID" value="XBJ28873.1"/>
    <property type="molecule type" value="Genomic_DNA"/>
</dbReference>
<keyword evidence="4" id="KW-0548">Nucleotidyltransferase</keyword>
<evidence type="ECO:0000313" key="9">
    <source>
        <dbReference type="EMBL" id="XBJ28873.1"/>
    </source>
</evidence>
<dbReference type="SUPFAM" id="SSF81891">
    <property type="entry name" value="Poly A polymerase C-terminal region-like"/>
    <property type="match status" value="1"/>
</dbReference>
<organism evidence="9">
    <name type="scientific">Campylobacter sp. CCS1377</name>
    <dbReference type="NCBI Taxonomy" id="3158229"/>
    <lineage>
        <taxon>Bacteria</taxon>
        <taxon>Pseudomonadati</taxon>
        <taxon>Campylobacterota</taxon>
        <taxon>Epsilonproteobacteria</taxon>
        <taxon>Campylobacterales</taxon>
        <taxon>Campylobacteraceae</taxon>
        <taxon>Campylobacter</taxon>
    </lineage>
</organism>
<keyword evidence="7" id="KW-0694">RNA-binding</keyword>
<accession>A0AAU7E6M8</accession>
<dbReference type="RefSeq" id="WP_348518351.1">
    <property type="nucleotide sequence ID" value="NZ_CP155620.1"/>
</dbReference>
<sequence>MQISKIDLKNNIELAFIADFLKPYTKRAYLVGGSVRDLLLGLDIHDYDIEIYDIEPLKFEKIMQKLCAQGFGKSFFVYKYKNYDLALARTESKTTLGHRGFEVKLCHDEKIAAKRRDFTINACMINLFNNEFLDFYDGIYDLNHKIIRHIDDESFQEDSLRILRAIVFASRFDFRIADESLKLMQKMDISDLSLDRINTELYKFFKTKHLNLGYEYLQKLNLDEKIFGFHFINDEFQNLLKKAQEKINDEALFLYLYLNFFQIDQREFFLKTKLKKNLLRSSMQAYFQDEIDDFEMMEIALEMPLKNWLGLWSNLRIEQAKRLKIYDQKFKIQINSDLLTKQSLKGNDLAIKIKELKKEQIQNYLNKEEK</sequence>
<dbReference type="GO" id="GO:0046872">
    <property type="term" value="F:metal ion binding"/>
    <property type="evidence" value="ECO:0007669"/>
    <property type="project" value="UniProtKB-KW"/>
</dbReference>
<feature type="domain" description="Poly A polymerase head" evidence="8">
    <location>
        <begin position="28"/>
        <end position="148"/>
    </location>
</feature>
<dbReference type="CDD" id="cd05398">
    <property type="entry name" value="NT_ClassII-CCAase"/>
    <property type="match status" value="1"/>
</dbReference>
<dbReference type="GO" id="GO:0000049">
    <property type="term" value="F:tRNA binding"/>
    <property type="evidence" value="ECO:0007669"/>
    <property type="project" value="TreeGrafter"/>
</dbReference>
<evidence type="ECO:0000256" key="1">
    <source>
        <dbReference type="ARBA" id="ARBA00001946"/>
    </source>
</evidence>
<dbReference type="InterPro" id="IPR043519">
    <property type="entry name" value="NT_sf"/>
</dbReference>
<evidence type="ECO:0000256" key="7">
    <source>
        <dbReference type="RuleBase" id="RU003953"/>
    </source>
</evidence>
<evidence type="ECO:0000256" key="5">
    <source>
        <dbReference type="ARBA" id="ARBA00022723"/>
    </source>
</evidence>
<keyword evidence="3" id="KW-0819">tRNA processing</keyword>
<keyword evidence="6" id="KW-0460">Magnesium</keyword>
<dbReference type="InterPro" id="IPR050264">
    <property type="entry name" value="Bact_CCA-adding_enz_type3_sf"/>
</dbReference>
<evidence type="ECO:0000256" key="4">
    <source>
        <dbReference type="ARBA" id="ARBA00022695"/>
    </source>
</evidence>
<reference evidence="9" key="1">
    <citation type="submission" date="2024-05" db="EMBL/GenBank/DDBJ databases">
        <title>Campylobacter coli isolated from environmental waters in Slovenia.</title>
        <authorList>
            <person name="Zautner A.E."/>
            <person name="Bunk B."/>
            <person name="Riedel T."/>
            <person name="Sproeer C."/>
        </authorList>
    </citation>
    <scope>NUCLEOTIDE SEQUENCE</scope>
    <source>
        <strain evidence="9">CCS1377</strain>
    </source>
</reference>
<dbReference type="PANTHER" id="PTHR46173:SF1">
    <property type="entry name" value="CCA TRNA NUCLEOTIDYLTRANSFERASE 1, MITOCHONDRIAL"/>
    <property type="match status" value="1"/>
</dbReference>
<dbReference type="Gene3D" id="3.30.460.10">
    <property type="entry name" value="Beta Polymerase, domain 2"/>
    <property type="match status" value="1"/>
</dbReference>
<dbReference type="AlphaFoldDB" id="A0AAU7E6M8"/>
<dbReference type="GO" id="GO:0016779">
    <property type="term" value="F:nucleotidyltransferase activity"/>
    <property type="evidence" value="ECO:0007669"/>
    <property type="project" value="UniProtKB-KW"/>
</dbReference>
<name>A0AAU7E6M8_9BACT</name>
<protein>
    <submittedName>
        <fullName evidence="9">CCA tRNA nucleotidyltransferase</fullName>
    </submittedName>
</protein>
<evidence type="ECO:0000256" key="6">
    <source>
        <dbReference type="ARBA" id="ARBA00022842"/>
    </source>
</evidence>